<comment type="caution">
    <text evidence="2">The sequence shown here is derived from an EMBL/GenBank/DDBJ whole genome shotgun (WGS) entry which is preliminary data.</text>
</comment>
<feature type="domain" description="DNA methylase adenine-specific" evidence="1">
    <location>
        <begin position="52"/>
        <end position="232"/>
    </location>
</feature>
<sequence>MERKFDVATVNRLLGIDEAFKVPDRLMEIVFDKGLREKVFGSFLEVSTDVSYDWFHDYFEEEQAERKSKKQDFTPNEVSEIMNRLTGQHTGTTFEPTAGTGGITINKWWQDCLQETPLTYMPHEHVYWCEELSDRAIPFLLFNLAIRGMNAVVWHGDALTRECRGVFLVENPTDDFLAFSDVNIMPYSEATKKYFQVSKWVGDRYPEHIETDLDEWFRHVDYNLQFKAKWGVPLARPTGSIQ</sequence>
<dbReference type="Pfam" id="PF02384">
    <property type="entry name" value="N6_Mtase"/>
    <property type="match status" value="1"/>
</dbReference>
<dbReference type="PATRIC" id="fig|1114972.6.peg.1779"/>
<dbReference type="OrthoDB" id="9814572at2"/>
<reference evidence="2 3" key="1">
    <citation type="journal article" date="2015" name="Genome Announc.">
        <title>Expanding the biotechnology potential of lactobacilli through comparative genomics of 213 strains and associated genera.</title>
        <authorList>
            <person name="Sun Z."/>
            <person name="Harris H.M."/>
            <person name="McCann A."/>
            <person name="Guo C."/>
            <person name="Argimon S."/>
            <person name="Zhang W."/>
            <person name="Yang X."/>
            <person name="Jeffery I.B."/>
            <person name="Cooney J.C."/>
            <person name="Kagawa T.F."/>
            <person name="Liu W."/>
            <person name="Song Y."/>
            <person name="Salvetti E."/>
            <person name="Wrobel A."/>
            <person name="Rasinkangas P."/>
            <person name="Parkhill J."/>
            <person name="Rea M.C."/>
            <person name="O'Sullivan O."/>
            <person name="Ritari J."/>
            <person name="Douillard F.P."/>
            <person name="Paul Ross R."/>
            <person name="Yang R."/>
            <person name="Briner A.E."/>
            <person name="Felis G.E."/>
            <person name="de Vos W.M."/>
            <person name="Barrangou R."/>
            <person name="Klaenhammer T.R."/>
            <person name="Caufield P.W."/>
            <person name="Cui Y."/>
            <person name="Zhang H."/>
            <person name="O'Toole P.W."/>
        </authorList>
    </citation>
    <scope>NUCLEOTIDE SEQUENCE [LARGE SCALE GENOMIC DNA]</scope>
    <source>
        <strain evidence="2 3">DSM 15814</strain>
    </source>
</reference>
<dbReference type="SUPFAM" id="SSF53335">
    <property type="entry name" value="S-adenosyl-L-methionine-dependent methyltransferases"/>
    <property type="match status" value="1"/>
</dbReference>
<evidence type="ECO:0000313" key="2">
    <source>
        <dbReference type="EMBL" id="KRL56649.1"/>
    </source>
</evidence>
<name>A0A0R1RK25_9LACO</name>
<dbReference type="RefSeq" id="WP_017262293.1">
    <property type="nucleotide sequence ID" value="NZ_AUAW01000005.1"/>
</dbReference>
<dbReference type="InterPro" id="IPR003356">
    <property type="entry name" value="DNA_methylase_A-5"/>
</dbReference>
<accession>A0A0R1RK25</accession>
<evidence type="ECO:0000313" key="3">
    <source>
        <dbReference type="Proteomes" id="UP000051999"/>
    </source>
</evidence>
<evidence type="ECO:0000259" key="1">
    <source>
        <dbReference type="Pfam" id="PF02384"/>
    </source>
</evidence>
<dbReference type="EMBL" id="AZFF01000003">
    <property type="protein sequence ID" value="KRL56649.1"/>
    <property type="molecule type" value="Genomic_DNA"/>
</dbReference>
<dbReference type="Gene3D" id="3.40.50.150">
    <property type="entry name" value="Vaccinia Virus protein VP39"/>
    <property type="match status" value="1"/>
</dbReference>
<dbReference type="eggNOG" id="COG0286">
    <property type="taxonomic scope" value="Bacteria"/>
</dbReference>
<dbReference type="AlphaFoldDB" id="A0A0R1RK25"/>
<gene>
    <name evidence="2" type="ORF">FD35_GL001746</name>
</gene>
<protein>
    <recommendedName>
        <fullName evidence="1">DNA methylase adenine-specific domain-containing protein</fullName>
    </recommendedName>
</protein>
<dbReference type="Proteomes" id="UP000051999">
    <property type="component" value="Unassembled WGS sequence"/>
</dbReference>
<organism evidence="2 3">
    <name type="scientific">Furfurilactobacillus rossiae DSM 15814</name>
    <dbReference type="NCBI Taxonomy" id="1114972"/>
    <lineage>
        <taxon>Bacteria</taxon>
        <taxon>Bacillati</taxon>
        <taxon>Bacillota</taxon>
        <taxon>Bacilli</taxon>
        <taxon>Lactobacillales</taxon>
        <taxon>Lactobacillaceae</taxon>
        <taxon>Furfurilactobacillus</taxon>
    </lineage>
</organism>
<proteinExistence type="predicted"/>
<dbReference type="STRING" id="1114972.FD35_GL001746"/>
<dbReference type="GO" id="GO:0003677">
    <property type="term" value="F:DNA binding"/>
    <property type="evidence" value="ECO:0007669"/>
    <property type="project" value="InterPro"/>
</dbReference>
<dbReference type="InterPro" id="IPR029063">
    <property type="entry name" value="SAM-dependent_MTases_sf"/>
</dbReference>
<dbReference type="GO" id="GO:0008170">
    <property type="term" value="F:N-methyltransferase activity"/>
    <property type="evidence" value="ECO:0007669"/>
    <property type="project" value="InterPro"/>
</dbReference>
<keyword evidence="3" id="KW-1185">Reference proteome</keyword>